<proteinExistence type="inferred from homology"/>
<dbReference type="PANTHER" id="PTHR21064">
    <property type="entry name" value="AMINOGLYCOSIDE PHOSPHOTRANSFERASE DOMAIN-CONTAINING PROTEIN-RELATED"/>
    <property type="match status" value="1"/>
</dbReference>
<dbReference type="InterPro" id="IPR011009">
    <property type="entry name" value="Kinase-like_dom_sf"/>
</dbReference>
<evidence type="ECO:0000313" key="3">
    <source>
        <dbReference type="EMBL" id="APZ33344.1"/>
    </source>
</evidence>
<dbReference type="AlphaFoldDB" id="A0A1P8U5E7"/>
<dbReference type="Pfam" id="PF01636">
    <property type="entry name" value="APH"/>
    <property type="match status" value="1"/>
</dbReference>
<dbReference type="Gene3D" id="3.90.1200.10">
    <property type="match status" value="1"/>
</dbReference>
<evidence type="ECO:0000256" key="1">
    <source>
        <dbReference type="ARBA" id="ARBA00038240"/>
    </source>
</evidence>
<protein>
    <recommendedName>
        <fullName evidence="2">Aminoglycoside phosphotransferase domain-containing protein</fullName>
    </recommendedName>
</protein>
<keyword evidence="4" id="KW-1185">Reference proteome</keyword>
<dbReference type="InterPro" id="IPR002575">
    <property type="entry name" value="Aminoglycoside_PTrfase"/>
</dbReference>
<dbReference type="KEGG" id="maur:BOH66_02875"/>
<evidence type="ECO:0000313" key="4">
    <source>
        <dbReference type="Proteomes" id="UP000187185"/>
    </source>
</evidence>
<reference evidence="3 4" key="1">
    <citation type="submission" date="2016-12" db="EMBL/GenBank/DDBJ databases">
        <title>Complete genome sequence of Microbacterium aurum KACC 15219.</title>
        <authorList>
            <person name="Jung Y."/>
            <person name="Shin J.-H."/>
            <person name="Lee Y.-J."/>
            <person name="Yi H."/>
            <person name="Bahn Y.-S."/>
            <person name="Kim J.F."/>
            <person name="Lee D.-W."/>
        </authorList>
    </citation>
    <scope>NUCLEOTIDE SEQUENCE [LARGE SCALE GENOMIC DNA]</scope>
    <source>
        <strain evidence="3 4">KACC 15219</strain>
    </source>
</reference>
<evidence type="ECO:0000259" key="2">
    <source>
        <dbReference type="Pfam" id="PF01636"/>
    </source>
</evidence>
<sequence>MTRPGEQRSADRILSTVIARHALTNAVVSYVTSSFNTIYRVSADQGEFMLRVSPPQRIHEPDVTEAEEAWTDRVRGAGLAAPQLIRAFDGSTVLTEGRGEGGQAVLLTWLDGTDLQWPLTPGQIELLGELSAQLHRAVSPTATRTPGVLDASNPILFAVPDLLSTAPSAHRALFRRRFSEAQACLGEVWSTANEMPRVLHFDLTPRNVLQLADGRLAVIDCQDLAWGHPAQDIANTIYGITRGELDETVTALFRAGYQRHAAWPDLDAGRLRQLFVSRRIVMVNLALTLRRPGLAAYLDRHAAALS</sequence>
<dbReference type="EMBL" id="CP018762">
    <property type="protein sequence ID" value="APZ33344.1"/>
    <property type="molecule type" value="Genomic_DNA"/>
</dbReference>
<organism evidence="3 4">
    <name type="scientific">Microbacterium aurum</name>
    <dbReference type="NCBI Taxonomy" id="36805"/>
    <lineage>
        <taxon>Bacteria</taxon>
        <taxon>Bacillati</taxon>
        <taxon>Actinomycetota</taxon>
        <taxon>Actinomycetes</taxon>
        <taxon>Micrococcales</taxon>
        <taxon>Microbacteriaceae</taxon>
        <taxon>Microbacterium</taxon>
    </lineage>
</organism>
<comment type="similarity">
    <text evidence="1">Belongs to the pseudomonas-type ThrB family.</text>
</comment>
<dbReference type="STRING" id="36805.BOH66_02875"/>
<name>A0A1P8U5E7_9MICO</name>
<feature type="domain" description="Aminoglycoside phosphotransferase" evidence="2">
    <location>
        <begin position="36"/>
        <end position="263"/>
    </location>
</feature>
<gene>
    <name evidence="3" type="ORF">BOH66_02875</name>
</gene>
<dbReference type="SUPFAM" id="SSF56112">
    <property type="entry name" value="Protein kinase-like (PK-like)"/>
    <property type="match status" value="1"/>
</dbReference>
<dbReference type="RefSeq" id="WP_076689115.1">
    <property type="nucleotide sequence ID" value="NZ_CP018762.1"/>
</dbReference>
<dbReference type="InterPro" id="IPR050249">
    <property type="entry name" value="Pseudomonas-type_ThrB"/>
</dbReference>
<accession>A0A1P8U5E7</accession>
<dbReference type="OrthoDB" id="241498at2"/>
<dbReference type="GO" id="GO:0019202">
    <property type="term" value="F:amino acid kinase activity"/>
    <property type="evidence" value="ECO:0007669"/>
    <property type="project" value="TreeGrafter"/>
</dbReference>
<dbReference type="PANTHER" id="PTHR21064:SF6">
    <property type="entry name" value="AMINOGLYCOSIDE PHOSPHOTRANSFERASE DOMAIN-CONTAINING PROTEIN"/>
    <property type="match status" value="1"/>
</dbReference>
<dbReference type="Proteomes" id="UP000187185">
    <property type="component" value="Chromosome"/>
</dbReference>